<evidence type="ECO:0000256" key="1">
    <source>
        <dbReference type="SAM" id="MobiDB-lite"/>
    </source>
</evidence>
<evidence type="ECO:0000313" key="3">
    <source>
        <dbReference type="Ensembl" id="ENSOMEP00000002121.1"/>
    </source>
</evidence>
<feature type="compositionally biased region" description="Polar residues" evidence="1">
    <location>
        <begin position="171"/>
        <end position="191"/>
    </location>
</feature>
<sequence>MKPPARIRSKPNRPIPTDGPGRLSCRWNKAEQRTLRDALEKLSKTAETDAEIDYSFLGKRLPKRSIAEIRSVLDNLKDKAITNAAVKLGKRRRDERAARKPIEDWALLASSLAGSLEETIETAFSQVLSVSSTEPCTLKNCDPPRDFKSPTSFGPPVRIVPVKPATHPPTRVSSKSPALSTGPSRTSSAITPKNAVCPAQKKPASGEAPPTSEIHTTPLPSEDNPSASPSPSALGHPSSSARSDSAAGKAQHPQRVMEVKQIVDFERIYNFLSVIQKPEEESRLTSMESAIVLDLLMSLPEELLLLDLKGLHNHMMKMYRCLTAPIDSLSATQLLSELKDGGCTPAAEQRGEASGGAAAGEDQPPSGSSSGQSQDSNKSKTVPPLNPFMVPLSLLVRQAESTNSEIHRGVRSSLF</sequence>
<dbReference type="AlphaFoldDB" id="A0A3B3B969"/>
<dbReference type="Ensembl" id="ENSOMET00000013032.1">
    <property type="protein sequence ID" value="ENSOMEP00000002121.1"/>
    <property type="gene ID" value="ENSOMEG00000003040.1"/>
</dbReference>
<dbReference type="Proteomes" id="UP000261560">
    <property type="component" value="Unplaced"/>
</dbReference>
<feature type="compositionally biased region" description="Low complexity" evidence="1">
    <location>
        <begin position="359"/>
        <end position="376"/>
    </location>
</feature>
<reference evidence="2" key="2">
    <citation type="journal article" name="BMC Genomics">
        <title>Long-read sequencing and de novo genome assembly of marine medaka (Oryzias melastigma).</title>
        <authorList>
            <person name="Liang P."/>
            <person name="Saqib H.S.A."/>
            <person name="Ni X."/>
            <person name="Shen Y."/>
        </authorList>
    </citation>
    <scope>NUCLEOTIDE SEQUENCE</scope>
    <source>
        <strain evidence="2">Bigg-433</strain>
    </source>
</reference>
<dbReference type="PANTHER" id="PTHR15132:SF1">
    <property type="entry name" value="SNRNA-ACTIVATING PROTEIN COMPLEX SUBUNIT 2"/>
    <property type="match status" value="1"/>
</dbReference>
<dbReference type="GO" id="GO:0016251">
    <property type="term" value="F:RNA polymerase II general transcription initiation factor activity"/>
    <property type="evidence" value="ECO:0007669"/>
    <property type="project" value="InterPro"/>
</dbReference>
<feature type="compositionally biased region" description="Basic residues" evidence="1">
    <location>
        <begin position="1"/>
        <end position="11"/>
    </location>
</feature>
<dbReference type="GO" id="GO:0016604">
    <property type="term" value="C:nuclear body"/>
    <property type="evidence" value="ECO:0007669"/>
    <property type="project" value="TreeGrafter"/>
</dbReference>
<dbReference type="STRING" id="30732.ENSOMEP00000002121"/>
<proteinExistence type="predicted"/>
<dbReference type="PaxDb" id="30732-ENSOMEP00000002121"/>
<dbReference type="OMA" id="APIEVWI"/>
<feature type="region of interest" description="Disordered" evidence="1">
    <location>
        <begin position="342"/>
        <end position="386"/>
    </location>
</feature>
<evidence type="ECO:0000313" key="2">
    <source>
        <dbReference type="EMBL" id="KAF6739159.1"/>
    </source>
</evidence>
<protein>
    <submittedName>
        <fullName evidence="2">snRNA-activating protein complex subunit 2</fullName>
    </submittedName>
</protein>
<evidence type="ECO:0000313" key="4">
    <source>
        <dbReference type="Proteomes" id="UP000261560"/>
    </source>
</evidence>
<accession>A0A3B3B969</accession>
<dbReference type="GO" id="GO:0009301">
    <property type="term" value="P:snRNA transcription"/>
    <property type="evidence" value="ECO:0007669"/>
    <property type="project" value="InterPro"/>
</dbReference>
<keyword evidence="4" id="KW-1185">Reference proteome</keyword>
<name>A0A3B3B969_ORYME</name>
<feature type="region of interest" description="Disordered" evidence="1">
    <location>
        <begin position="138"/>
        <end position="255"/>
    </location>
</feature>
<organism evidence="3 4">
    <name type="scientific">Oryzias melastigma</name>
    <name type="common">Marine medaka</name>
    <dbReference type="NCBI Taxonomy" id="30732"/>
    <lineage>
        <taxon>Eukaryota</taxon>
        <taxon>Metazoa</taxon>
        <taxon>Chordata</taxon>
        <taxon>Craniata</taxon>
        <taxon>Vertebrata</taxon>
        <taxon>Euteleostomi</taxon>
        <taxon>Actinopterygii</taxon>
        <taxon>Neopterygii</taxon>
        <taxon>Teleostei</taxon>
        <taxon>Neoteleostei</taxon>
        <taxon>Acanthomorphata</taxon>
        <taxon>Ovalentaria</taxon>
        <taxon>Atherinomorphae</taxon>
        <taxon>Beloniformes</taxon>
        <taxon>Adrianichthyidae</taxon>
        <taxon>Oryziinae</taxon>
        <taxon>Oryzias</taxon>
    </lineage>
</organism>
<dbReference type="Pfam" id="PF11035">
    <property type="entry name" value="SNAPC2"/>
    <property type="match status" value="1"/>
</dbReference>
<feature type="compositionally biased region" description="Polar residues" evidence="1">
    <location>
        <begin position="213"/>
        <end position="243"/>
    </location>
</feature>
<dbReference type="EMBL" id="WKFB01000015">
    <property type="protein sequence ID" value="KAF6739159.1"/>
    <property type="molecule type" value="Genomic_DNA"/>
</dbReference>
<dbReference type="PANTHER" id="PTHR15132">
    <property type="entry name" value="SNRNA-ACTIVATING PROTEIN COMPLEX SUBUNIT 2"/>
    <property type="match status" value="1"/>
</dbReference>
<dbReference type="Proteomes" id="UP000646548">
    <property type="component" value="Unassembled WGS sequence"/>
</dbReference>
<gene>
    <name evidence="2" type="ORF">FQA47_001508</name>
</gene>
<dbReference type="OrthoDB" id="5990578at2759"/>
<dbReference type="GeneTree" id="ENSGT00390000017407"/>
<dbReference type="InterPro" id="IPR021281">
    <property type="entry name" value="SNAPC2"/>
</dbReference>
<feature type="region of interest" description="Disordered" evidence="1">
    <location>
        <begin position="1"/>
        <end position="24"/>
    </location>
</feature>
<reference evidence="3" key="1">
    <citation type="submission" date="2025-05" db="UniProtKB">
        <authorList>
            <consortium name="Ensembl"/>
        </authorList>
    </citation>
    <scope>IDENTIFICATION</scope>
</reference>